<dbReference type="SMART" id="SM00418">
    <property type="entry name" value="HTH_ARSR"/>
    <property type="match status" value="1"/>
</dbReference>
<keyword evidence="3" id="KW-0804">Transcription</keyword>
<dbReference type="NCBIfam" id="NF033788">
    <property type="entry name" value="HTH_metalloreg"/>
    <property type="match status" value="1"/>
</dbReference>
<dbReference type="InterPro" id="IPR011991">
    <property type="entry name" value="ArsR-like_HTH"/>
</dbReference>
<dbReference type="SUPFAM" id="SSF46785">
    <property type="entry name" value="Winged helix' DNA-binding domain"/>
    <property type="match status" value="1"/>
</dbReference>
<dbReference type="Pfam" id="PF01022">
    <property type="entry name" value="HTH_5"/>
    <property type="match status" value="1"/>
</dbReference>
<protein>
    <submittedName>
        <fullName evidence="5">Metalloregulator ArsR/SmtB family transcription factor</fullName>
    </submittedName>
</protein>
<organism evidence="5">
    <name type="scientific">Salinicola endophyticus</name>
    <dbReference type="NCBI Taxonomy" id="1949083"/>
    <lineage>
        <taxon>Bacteria</taxon>
        <taxon>Pseudomonadati</taxon>
        <taxon>Pseudomonadota</taxon>
        <taxon>Gammaproteobacteria</taxon>
        <taxon>Oceanospirillales</taxon>
        <taxon>Halomonadaceae</taxon>
        <taxon>Salinicola</taxon>
    </lineage>
</organism>
<dbReference type="GO" id="GO:0003677">
    <property type="term" value="F:DNA binding"/>
    <property type="evidence" value="ECO:0007669"/>
    <property type="project" value="UniProtKB-KW"/>
</dbReference>
<dbReference type="InterPro" id="IPR001845">
    <property type="entry name" value="HTH_ArsR_DNA-bd_dom"/>
</dbReference>
<evidence type="ECO:0000256" key="3">
    <source>
        <dbReference type="ARBA" id="ARBA00023163"/>
    </source>
</evidence>
<dbReference type="GO" id="GO:0003700">
    <property type="term" value="F:DNA-binding transcription factor activity"/>
    <property type="evidence" value="ECO:0007669"/>
    <property type="project" value="InterPro"/>
</dbReference>
<sequence length="98" mass="10778">MMEHTLSETQFGPATATLKAMANESRLRILCLLMAGERSVTQINQQMALSQSALSQHLAVLRQERLVTTRRSSQIIYYSLNGDTAGRLIATLASLEIG</sequence>
<evidence type="ECO:0000259" key="4">
    <source>
        <dbReference type="PROSITE" id="PS50987"/>
    </source>
</evidence>
<dbReference type="PANTHER" id="PTHR33154">
    <property type="entry name" value="TRANSCRIPTIONAL REGULATOR, ARSR FAMILY"/>
    <property type="match status" value="1"/>
</dbReference>
<dbReference type="Gene3D" id="1.10.10.10">
    <property type="entry name" value="Winged helix-like DNA-binding domain superfamily/Winged helix DNA-binding domain"/>
    <property type="match status" value="1"/>
</dbReference>
<evidence type="ECO:0000256" key="1">
    <source>
        <dbReference type="ARBA" id="ARBA00023015"/>
    </source>
</evidence>
<keyword evidence="1" id="KW-0805">Transcription regulation</keyword>
<dbReference type="PRINTS" id="PR00778">
    <property type="entry name" value="HTHARSR"/>
</dbReference>
<dbReference type="InterPro" id="IPR036390">
    <property type="entry name" value="WH_DNA-bd_sf"/>
</dbReference>
<dbReference type="AlphaFoldDB" id="A0AB74UBD9"/>
<dbReference type="InterPro" id="IPR051081">
    <property type="entry name" value="HTH_MetalResp_TranReg"/>
</dbReference>
<dbReference type="PANTHER" id="PTHR33154:SF28">
    <property type="entry name" value="HTH-TYPE TRANSCRIPTIONAL REGULATOR YGAV-RELATED"/>
    <property type="match status" value="1"/>
</dbReference>
<name>A0AB74UBD9_9GAMM</name>
<dbReference type="CDD" id="cd00090">
    <property type="entry name" value="HTH_ARSR"/>
    <property type="match status" value="1"/>
</dbReference>
<keyword evidence="2" id="KW-0238">DNA-binding</keyword>
<accession>A0AB74UBD9</accession>
<dbReference type="InterPro" id="IPR036388">
    <property type="entry name" value="WH-like_DNA-bd_sf"/>
</dbReference>
<evidence type="ECO:0000313" key="5">
    <source>
        <dbReference type="EMBL" id="XCJ77811.1"/>
    </source>
</evidence>
<feature type="domain" description="HTH arsR-type" evidence="4">
    <location>
        <begin position="6"/>
        <end position="98"/>
    </location>
</feature>
<gene>
    <name evidence="5" type="ORF">ABV408_10105</name>
</gene>
<proteinExistence type="predicted"/>
<reference evidence="5" key="1">
    <citation type="submission" date="2024-06" db="EMBL/GenBank/DDBJ databases">
        <title>Complete genome of Salinicola endophyticus HNIBRBA4755.</title>
        <authorList>
            <person name="Shin S.Y."/>
            <person name="Kang H."/>
            <person name="Song J."/>
        </authorList>
    </citation>
    <scope>NUCLEOTIDE SEQUENCE</scope>
    <source>
        <strain evidence="5">HNIBRBA4755</strain>
    </source>
</reference>
<dbReference type="PROSITE" id="PS50987">
    <property type="entry name" value="HTH_ARSR_2"/>
    <property type="match status" value="1"/>
</dbReference>
<evidence type="ECO:0000256" key="2">
    <source>
        <dbReference type="ARBA" id="ARBA00023125"/>
    </source>
</evidence>
<dbReference type="RefSeq" id="WP_353978852.1">
    <property type="nucleotide sequence ID" value="NZ_CP159578.1"/>
</dbReference>
<dbReference type="EMBL" id="CP159578">
    <property type="protein sequence ID" value="XCJ77811.1"/>
    <property type="molecule type" value="Genomic_DNA"/>
</dbReference>